<reference evidence="10" key="1">
    <citation type="journal article" date="2015" name="BMC Genomics">
        <title>Transcriptome profiling of a Rhizobium leguminosarum bv. trifolii rosR mutant reveals the role of the transcriptional regulator RosR in motility, synthesis of cell-surface components, and other cellular processes.</title>
        <authorList>
            <person name="Rachwal K."/>
            <person name="Matczynska E."/>
            <person name="Janczarek M."/>
        </authorList>
    </citation>
    <scope>NUCLEOTIDE SEQUENCE</scope>
    <source>
        <strain evidence="10">Rt24.2</strain>
    </source>
</reference>
<accession>A0A1B8RJ09</accession>
<protein>
    <submittedName>
        <fullName evidence="10">ABC transporter</fullName>
    </submittedName>
</protein>
<sequence length="265" mass="28691">MSRLVILTLGLAVCFFYLPIVVLGIFSFNAASTMAFPLSGFTFTWYADLFGNEAFLGGFVTSFLIAQPVGLLGALIGLMAALAVTSPRMKFRAAFAILVLVPFLVPKTVLSIAQAMLMSWVGLGRGATALILAQTLVVIPFTATILAAVMVRLDPRLEEAARDLGATPWQSFRRVLLPQLSVALSAAYSIGVILSLADLTISMFLAGRTQPLSLIVASEFRRELKPDLNAMQVAVLVLTALIVALTEINRRRRLRGRLAHIRDDL</sequence>
<keyword evidence="6 8" id="KW-1133">Transmembrane helix</keyword>
<evidence type="ECO:0000256" key="6">
    <source>
        <dbReference type="ARBA" id="ARBA00022989"/>
    </source>
</evidence>
<dbReference type="RefSeq" id="WP_065275947.1">
    <property type="nucleotide sequence ID" value="NZ_MAMO01000003.1"/>
</dbReference>
<evidence type="ECO:0000256" key="2">
    <source>
        <dbReference type="ARBA" id="ARBA00007069"/>
    </source>
</evidence>
<organism evidence="10">
    <name type="scientific">Rhizobium leguminosarum bv. trifolii</name>
    <dbReference type="NCBI Taxonomy" id="386"/>
    <lineage>
        <taxon>Bacteria</taxon>
        <taxon>Pseudomonadati</taxon>
        <taxon>Pseudomonadota</taxon>
        <taxon>Alphaproteobacteria</taxon>
        <taxon>Hyphomicrobiales</taxon>
        <taxon>Rhizobiaceae</taxon>
        <taxon>Rhizobium/Agrobacterium group</taxon>
        <taxon>Rhizobium</taxon>
    </lineage>
</organism>
<comment type="similarity">
    <text evidence="2">Belongs to the binding-protein-dependent transport system permease family. CysTW subfamily.</text>
</comment>
<keyword evidence="4" id="KW-1003">Cell membrane</keyword>
<feature type="transmembrane region" description="Helical" evidence="8">
    <location>
        <begin position="129"/>
        <end position="154"/>
    </location>
</feature>
<dbReference type="PROSITE" id="PS50928">
    <property type="entry name" value="ABC_TM1"/>
    <property type="match status" value="1"/>
</dbReference>
<comment type="subcellular location">
    <subcellularLocation>
        <location evidence="1 8">Cell membrane</location>
        <topology evidence="1 8">Multi-pass membrane protein</topology>
    </subcellularLocation>
</comment>
<evidence type="ECO:0000256" key="4">
    <source>
        <dbReference type="ARBA" id="ARBA00022475"/>
    </source>
</evidence>
<name>A0A1B8RJ09_RHILT</name>
<dbReference type="Gene3D" id="1.10.3720.10">
    <property type="entry name" value="MetI-like"/>
    <property type="match status" value="1"/>
</dbReference>
<dbReference type="AlphaFoldDB" id="A0A1B8RJ09"/>
<dbReference type="SUPFAM" id="SSF161098">
    <property type="entry name" value="MetI-like"/>
    <property type="match status" value="1"/>
</dbReference>
<evidence type="ECO:0000256" key="7">
    <source>
        <dbReference type="ARBA" id="ARBA00023136"/>
    </source>
</evidence>
<feature type="domain" description="ABC transmembrane type-1" evidence="9">
    <location>
        <begin position="59"/>
        <end position="249"/>
    </location>
</feature>
<evidence type="ECO:0000256" key="3">
    <source>
        <dbReference type="ARBA" id="ARBA00022448"/>
    </source>
</evidence>
<feature type="transmembrane region" description="Helical" evidence="8">
    <location>
        <begin position="95"/>
        <end position="117"/>
    </location>
</feature>
<dbReference type="InterPro" id="IPR035906">
    <property type="entry name" value="MetI-like_sf"/>
</dbReference>
<dbReference type="InterPro" id="IPR000515">
    <property type="entry name" value="MetI-like"/>
</dbReference>
<dbReference type="CDD" id="cd06261">
    <property type="entry name" value="TM_PBP2"/>
    <property type="match status" value="1"/>
</dbReference>
<keyword evidence="7 8" id="KW-0472">Membrane</keyword>
<keyword evidence="3 8" id="KW-0813">Transport</keyword>
<dbReference type="InterPro" id="IPR051789">
    <property type="entry name" value="Bact_Polyamine_Transport"/>
</dbReference>
<dbReference type="PANTHER" id="PTHR43848">
    <property type="entry name" value="PUTRESCINE TRANSPORT SYSTEM PERMEASE PROTEIN POTI"/>
    <property type="match status" value="1"/>
</dbReference>
<feature type="transmembrane region" description="Helical" evidence="8">
    <location>
        <begin position="175"/>
        <end position="197"/>
    </location>
</feature>
<reference evidence="10" key="2">
    <citation type="journal article" date="2016" name="Front. Microbiol.">
        <title>The Regulatory Protein RosR Affects Rhizobium leguminosarum bv. trifolii Protein Profiles, Cell Surface Properties, and Symbiosis with Clover.</title>
        <authorList>
            <person name="Rachwal K."/>
            <person name="Boguszewska A."/>
            <person name="Kopcinska J."/>
            <person name="Karas M."/>
            <person name="Tchorzewski M."/>
            <person name="Janczarek M."/>
        </authorList>
    </citation>
    <scope>NUCLEOTIDE SEQUENCE</scope>
    <source>
        <strain evidence="10">Rt24.2</strain>
    </source>
</reference>
<dbReference type="PANTHER" id="PTHR43848:SF2">
    <property type="entry name" value="PUTRESCINE TRANSPORT SYSTEM PERMEASE PROTEIN POTI"/>
    <property type="match status" value="1"/>
</dbReference>
<evidence type="ECO:0000256" key="8">
    <source>
        <dbReference type="RuleBase" id="RU363032"/>
    </source>
</evidence>
<feature type="transmembrane region" description="Helical" evidence="8">
    <location>
        <begin position="230"/>
        <end position="248"/>
    </location>
</feature>
<evidence type="ECO:0000256" key="5">
    <source>
        <dbReference type="ARBA" id="ARBA00022692"/>
    </source>
</evidence>
<proteinExistence type="inferred from homology"/>
<keyword evidence="5 8" id="KW-0812">Transmembrane</keyword>
<dbReference type="GO" id="GO:0005886">
    <property type="term" value="C:plasma membrane"/>
    <property type="evidence" value="ECO:0007669"/>
    <property type="project" value="UniProtKB-SubCell"/>
</dbReference>
<evidence type="ECO:0000259" key="9">
    <source>
        <dbReference type="PROSITE" id="PS50928"/>
    </source>
</evidence>
<dbReference type="GO" id="GO:0055085">
    <property type="term" value="P:transmembrane transport"/>
    <property type="evidence" value="ECO:0007669"/>
    <property type="project" value="InterPro"/>
</dbReference>
<dbReference type="Pfam" id="PF00528">
    <property type="entry name" value="BPD_transp_1"/>
    <property type="match status" value="1"/>
</dbReference>
<feature type="transmembrane region" description="Helical" evidence="8">
    <location>
        <begin position="59"/>
        <end position="83"/>
    </location>
</feature>
<evidence type="ECO:0000256" key="1">
    <source>
        <dbReference type="ARBA" id="ARBA00004651"/>
    </source>
</evidence>
<evidence type="ECO:0000313" key="10">
    <source>
        <dbReference type="EMBL" id="AOO88275.1"/>
    </source>
</evidence>
<dbReference type="EMBL" id="KX485911">
    <property type="protein sequence ID" value="AOO88275.1"/>
    <property type="molecule type" value="Genomic_DNA"/>
</dbReference>